<dbReference type="InterPro" id="IPR050710">
    <property type="entry name" value="Band7/mec-2_domain"/>
</dbReference>
<dbReference type="InterPro" id="IPR032435">
    <property type="entry name" value="STML2-like_C"/>
</dbReference>
<evidence type="ECO:0000256" key="1">
    <source>
        <dbReference type="ARBA" id="ARBA00004167"/>
    </source>
</evidence>
<dbReference type="SMART" id="SM00244">
    <property type="entry name" value="PHB"/>
    <property type="match status" value="1"/>
</dbReference>
<proteinExistence type="inferred from homology"/>
<comment type="similarity">
    <text evidence="2">Belongs to the band 7/mec-2 family.</text>
</comment>
<dbReference type="Gene3D" id="3.30.479.30">
    <property type="entry name" value="Band 7 domain"/>
    <property type="match status" value="1"/>
</dbReference>
<feature type="domain" description="Band 7" evidence="4">
    <location>
        <begin position="24"/>
        <end position="183"/>
    </location>
</feature>
<dbReference type="CDD" id="cd08829">
    <property type="entry name" value="SPFH_paraslipin"/>
    <property type="match status" value="1"/>
</dbReference>
<name>A0A4R9LKX9_9LEPT</name>
<feature type="transmembrane region" description="Helical" evidence="3">
    <location>
        <begin position="6"/>
        <end position="23"/>
    </location>
</feature>
<dbReference type="Pfam" id="PF01145">
    <property type="entry name" value="Band_7"/>
    <property type="match status" value="1"/>
</dbReference>
<comment type="caution">
    <text evidence="5">The sequence shown here is derived from an EMBL/GenBank/DDBJ whole genome shotgun (WGS) entry which is preliminary data.</text>
</comment>
<dbReference type="FunFam" id="3.30.479.30:FF:000004">
    <property type="entry name" value="Putative membrane protease family, stomatin"/>
    <property type="match status" value="1"/>
</dbReference>
<dbReference type="EMBL" id="RQHV01000061">
    <property type="protein sequence ID" value="TGN08202.1"/>
    <property type="molecule type" value="Genomic_DNA"/>
</dbReference>
<accession>A0A4R9LKX9</accession>
<evidence type="ECO:0000256" key="3">
    <source>
        <dbReference type="SAM" id="Phobius"/>
    </source>
</evidence>
<evidence type="ECO:0000256" key="2">
    <source>
        <dbReference type="ARBA" id="ARBA00008164"/>
    </source>
</evidence>
<evidence type="ECO:0000313" key="6">
    <source>
        <dbReference type="Proteomes" id="UP000298264"/>
    </source>
</evidence>
<evidence type="ECO:0000259" key="4">
    <source>
        <dbReference type="SMART" id="SM00244"/>
    </source>
</evidence>
<comment type="subcellular location">
    <subcellularLocation>
        <location evidence="1">Membrane</location>
        <topology evidence="1">Single-pass membrane protein</topology>
    </subcellularLocation>
</comment>
<gene>
    <name evidence="5" type="ORF">EHS11_14870</name>
</gene>
<protein>
    <submittedName>
        <fullName evidence="5">Paraslipin</fullName>
    </submittedName>
</protein>
<dbReference type="GO" id="GO:0098552">
    <property type="term" value="C:side of membrane"/>
    <property type="evidence" value="ECO:0007669"/>
    <property type="project" value="UniProtKB-ARBA"/>
</dbReference>
<dbReference type="PANTHER" id="PTHR43327">
    <property type="entry name" value="STOMATIN-LIKE PROTEIN 2, MITOCHONDRIAL"/>
    <property type="match status" value="1"/>
</dbReference>
<keyword evidence="3" id="KW-0472">Membrane</keyword>
<dbReference type="SUPFAM" id="SSF117892">
    <property type="entry name" value="Band 7/SPFH domain"/>
    <property type="match status" value="1"/>
</dbReference>
<dbReference type="InterPro" id="IPR036013">
    <property type="entry name" value="Band_7/SPFH_dom_sf"/>
</dbReference>
<dbReference type="OrthoDB" id="9809197at2"/>
<dbReference type="PRINTS" id="PR00721">
    <property type="entry name" value="STOMATIN"/>
</dbReference>
<dbReference type="InterPro" id="IPR001972">
    <property type="entry name" value="Stomatin_HflK_fam"/>
</dbReference>
<dbReference type="PANTHER" id="PTHR43327:SF10">
    <property type="entry name" value="STOMATIN-LIKE PROTEIN 2, MITOCHONDRIAL"/>
    <property type="match status" value="1"/>
</dbReference>
<reference evidence="5" key="1">
    <citation type="journal article" date="2019" name="PLoS Negl. Trop. Dis.">
        <title>Revisiting the worldwide diversity of Leptospira species in the environment.</title>
        <authorList>
            <person name="Vincent A.T."/>
            <person name="Schiettekatte O."/>
            <person name="Bourhy P."/>
            <person name="Veyrier F.J."/>
            <person name="Picardeau M."/>
        </authorList>
    </citation>
    <scope>NUCLEOTIDE SEQUENCE [LARGE SCALE GENOMIC DNA]</scope>
    <source>
        <strain evidence="5">201400974</strain>
    </source>
</reference>
<dbReference type="Pfam" id="PF16200">
    <property type="entry name" value="Band_7_C"/>
    <property type="match status" value="1"/>
</dbReference>
<keyword evidence="6" id="KW-1185">Reference proteome</keyword>
<dbReference type="AlphaFoldDB" id="A0A4R9LKX9"/>
<dbReference type="Proteomes" id="UP000298264">
    <property type="component" value="Unassembled WGS sequence"/>
</dbReference>
<evidence type="ECO:0000313" key="5">
    <source>
        <dbReference type="EMBL" id="TGN08202.1"/>
    </source>
</evidence>
<organism evidence="5 6">
    <name type="scientific">Leptospira ilyithenensis</name>
    <dbReference type="NCBI Taxonomy" id="2484901"/>
    <lineage>
        <taxon>Bacteria</taxon>
        <taxon>Pseudomonadati</taxon>
        <taxon>Spirochaetota</taxon>
        <taxon>Spirochaetia</taxon>
        <taxon>Leptospirales</taxon>
        <taxon>Leptospiraceae</taxon>
        <taxon>Leptospira</taxon>
    </lineage>
</organism>
<keyword evidence="3" id="KW-1133">Transmembrane helix</keyword>
<sequence length="310" mass="34515">MSENYIIVGFWTIVTIYLAYKIFRCIRIIPAQDVLIVERLGKYNRTLRAGFHLLVPFVDRDAYYLSLKEQAIDVQPQICITHDNVQVKVDGVLYIKVIDPVRAAYGIQDYKFASIQLAQTTMRSIIGTMELDKTIGGEKDMINSTIVAAVDQASGPWGIKVNRYEILNIVPPKSVLDAMEKEKKAQISKRSQILLSEGERDSRINRSLGLKEEAINKSEGEKQRRINSAEGKASEIESIAQASAKGIESVASSIAEQEGGSAVKLQITRAFIQNFLNLAKENTEILIPADVMNLPNLIANLTGTRSKTKE</sequence>
<keyword evidence="3" id="KW-0812">Transmembrane</keyword>
<dbReference type="InterPro" id="IPR001107">
    <property type="entry name" value="Band_7"/>
</dbReference>
<dbReference type="GO" id="GO:0005886">
    <property type="term" value="C:plasma membrane"/>
    <property type="evidence" value="ECO:0007669"/>
    <property type="project" value="UniProtKB-ARBA"/>
</dbReference>